<organism evidence="1 2">
    <name type="scientific">Paenibacillus algicola</name>
    <dbReference type="NCBI Taxonomy" id="2565926"/>
    <lineage>
        <taxon>Bacteria</taxon>
        <taxon>Bacillati</taxon>
        <taxon>Bacillota</taxon>
        <taxon>Bacilli</taxon>
        <taxon>Bacillales</taxon>
        <taxon>Paenibacillaceae</taxon>
        <taxon>Paenibacillus</taxon>
    </lineage>
</organism>
<dbReference type="Pfam" id="PF13315">
    <property type="entry name" value="DUF4085"/>
    <property type="match status" value="1"/>
</dbReference>
<dbReference type="KEGG" id="palo:E6C60_2288"/>
<dbReference type="EMBL" id="CP040396">
    <property type="protein sequence ID" value="QCT03000.1"/>
    <property type="molecule type" value="Genomic_DNA"/>
</dbReference>
<sequence>MKFLTKEWYELMQKTSYHLGLEEEPRAEKYSERLYEEVYSQELEKWLELHQQIDLLSQADEISQPLHADQEAVRFREIQLYKQEMFRRSLPSAILNQIADLRVFALEKASASVISALTQFCEENHQLVQKASEQYIAFLHSLSTAIERELLQNFSFHDCVITGVEQNEQAFTIHLDPTGGFTDICKVTFEDYVILELDGNIQGAWWLYEEVYPVNDSYEFHALLQSPHAGLTYLTISAKNANFTSN</sequence>
<evidence type="ECO:0000313" key="1">
    <source>
        <dbReference type="EMBL" id="QCT03000.1"/>
    </source>
</evidence>
<accession>A0A4P8XMT1</accession>
<evidence type="ECO:0000313" key="2">
    <source>
        <dbReference type="Proteomes" id="UP000300879"/>
    </source>
</evidence>
<protein>
    <recommendedName>
        <fullName evidence="3">DUF4085 family protein</fullName>
    </recommendedName>
</protein>
<gene>
    <name evidence="1" type="ORF">E6C60_2288</name>
</gene>
<proteinExistence type="predicted"/>
<name>A0A4P8XMT1_9BACL</name>
<reference evidence="1 2" key="1">
    <citation type="submission" date="2019-05" db="EMBL/GenBank/DDBJ databases">
        <authorList>
            <person name="Chen C."/>
        </authorList>
    </citation>
    <scope>NUCLEOTIDE SEQUENCE [LARGE SCALE GENOMIC DNA]</scope>
    <source>
        <strain evidence="1 2">HB172198</strain>
    </source>
</reference>
<dbReference type="AlphaFoldDB" id="A0A4P8XMT1"/>
<dbReference type="Proteomes" id="UP000300879">
    <property type="component" value="Chromosome"/>
</dbReference>
<dbReference type="OrthoDB" id="2563891at2"/>
<dbReference type="RefSeq" id="WP_138225941.1">
    <property type="nucleotide sequence ID" value="NZ_CP040396.1"/>
</dbReference>
<keyword evidence="2" id="KW-1185">Reference proteome</keyword>
<evidence type="ECO:0008006" key="3">
    <source>
        <dbReference type="Google" id="ProtNLM"/>
    </source>
</evidence>
<dbReference type="InterPro" id="IPR025144">
    <property type="entry name" value="DUF4085"/>
</dbReference>